<dbReference type="InterPro" id="IPR036291">
    <property type="entry name" value="NAD(P)-bd_dom_sf"/>
</dbReference>
<protein>
    <submittedName>
        <fullName evidence="4">Myo-inositol 2-dehydrogenase</fullName>
    </submittedName>
</protein>
<dbReference type="InterPro" id="IPR000683">
    <property type="entry name" value="Gfo/Idh/MocA-like_OxRdtase_N"/>
</dbReference>
<dbReference type="InterPro" id="IPR055080">
    <property type="entry name" value="Gal80p-like_C"/>
</dbReference>
<dbReference type="PANTHER" id="PTHR43818:SF11">
    <property type="entry name" value="BCDNA.GH03377"/>
    <property type="match status" value="1"/>
</dbReference>
<keyword evidence="5" id="KW-1185">Reference proteome</keyword>
<dbReference type="InterPro" id="IPR050463">
    <property type="entry name" value="Gfo/Idh/MocA_oxidrdct_glycsds"/>
</dbReference>
<dbReference type="AlphaFoldDB" id="A0A4Q0T3R4"/>
<proteinExistence type="predicted"/>
<dbReference type="SUPFAM" id="SSF51735">
    <property type="entry name" value="NAD(P)-binding Rossmann-fold domains"/>
    <property type="match status" value="1"/>
</dbReference>
<reference evidence="4 5" key="1">
    <citation type="submission" date="2018-11" db="EMBL/GenBank/DDBJ databases">
        <authorList>
            <person name="Mardanov A.V."/>
            <person name="Ravin N.V."/>
            <person name="Dedysh S.N."/>
        </authorList>
    </citation>
    <scope>NUCLEOTIDE SEQUENCE [LARGE SCALE GENOMIC DNA]</scope>
    <source>
        <strain evidence="4 5">AF10</strain>
    </source>
</reference>
<dbReference type="GO" id="GO:0016491">
    <property type="term" value="F:oxidoreductase activity"/>
    <property type="evidence" value="ECO:0007669"/>
    <property type="project" value="UniProtKB-KW"/>
</dbReference>
<keyword evidence="1" id="KW-0560">Oxidoreductase</keyword>
<organism evidence="4 5">
    <name type="scientific">Granulicella sibirica</name>
    <dbReference type="NCBI Taxonomy" id="2479048"/>
    <lineage>
        <taxon>Bacteria</taxon>
        <taxon>Pseudomonadati</taxon>
        <taxon>Acidobacteriota</taxon>
        <taxon>Terriglobia</taxon>
        <taxon>Terriglobales</taxon>
        <taxon>Acidobacteriaceae</taxon>
        <taxon>Granulicella</taxon>
    </lineage>
</organism>
<name>A0A4Q0T3R4_9BACT</name>
<dbReference type="GO" id="GO:0000166">
    <property type="term" value="F:nucleotide binding"/>
    <property type="evidence" value="ECO:0007669"/>
    <property type="project" value="InterPro"/>
</dbReference>
<evidence type="ECO:0000313" key="4">
    <source>
        <dbReference type="EMBL" id="RXH56668.1"/>
    </source>
</evidence>
<feature type="domain" description="Gfo/Idh/MocA-like oxidoreductase N-terminal" evidence="2">
    <location>
        <begin position="6"/>
        <end position="127"/>
    </location>
</feature>
<dbReference type="Proteomes" id="UP000289437">
    <property type="component" value="Unassembled WGS sequence"/>
</dbReference>
<evidence type="ECO:0000256" key="1">
    <source>
        <dbReference type="ARBA" id="ARBA00023002"/>
    </source>
</evidence>
<dbReference type="Gene3D" id="3.30.360.10">
    <property type="entry name" value="Dihydrodipicolinate Reductase, domain 2"/>
    <property type="match status" value="1"/>
</dbReference>
<evidence type="ECO:0000259" key="2">
    <source>
        <dbReference type="Pfam" id="PF01408"/>
    </source>
</evidence>
<evidence type="ECO:0000259" key="3">
    <source>
        <dbReference type="Pfam" id="PF22685"/>
    </source>
</evidence>
<reference evidence="5" key="2">
    <citation type="submission" date="2019-02" db="EMBL/GenBank/DDBJ databases">
        <title>Granulicella sibirica sp. nov., a psychrotolerant acidobacterium isolated from an organic soil layer in forested tundra, West Siberia.</title>
        <authorList>
            <person name="Oshkin I.Y."/>
            <person name="Kulichevskaya I.S."/>
            <person name="Rijpstra W.I.C."/>
            <person name="Sinninghe Damste J.S."/>
            <person name="Rakitin A.L."/>
            <person name="Ravin N.V."/>
            <person name="Dedysh S.N."/>
        </authorList>
    </citation>
    <scope>NUCLEOTIDE SEQUENCE [LARGE SCALE GENOMIC DNA]</scope>
    <source>
        <strain evidence="5">AF10</strain>
    </source>
</reference>
<dbReference type="Pfam" id="PF01408">
    <property type="entry name" value="GFO_IDH_MocA"/>
    <property type="match status" value="1"/>
</dbReference>
<accession>A0A4Q0T3R4</accession>
<evidence type="ECO:0000313" key="5">
    <source>
        <dbReference type="Proteomes" id="UP000289437"/>
    </source>
</evidence>
<feature type="domain" description="Gal80p-like C-terminal" evidence="3">
    <location>
        <begin position="134"/>
        <end position="275"/>
    </location>
</feature>
<dbReference type="Pfam" id="PF22685">
    <property type="entry name" value="Gal80p_C-like"/>
    <property type="match status" value="1"/>
</dbReference>
<dbReference type="Gene3D" id="3.40.50.720">
    <property type="entry name" value="NAD(P)-binding Rossmann-like Domain"/>
    <property type="match status" value="1"/>
</dbReference>
<dbReference type="EMBL" id="RDSM01000002">
    <property type="protein sequence ID" value="RXH56668.1"/>
    <property type="molecule type" value="Genomic_DNA"/>
</dbReference>
<dbReference type="PANTHER" id="PTHR43818">
    <property type="entry name" value="BCDNA.GH03377"/>
    <property type="match status" value="1"/>
</dbReference>
<gene>
    <name evidence="4" type="ORF">GRAN_3525</name>
</gene>
<dbReference type="SUPFAM" id="SSF55347">
    <property type="entry name" value="Glyceraldehyde-3-phosphate dehydrogenase-like, C-terminal domain"/>
    <property type="match status" value="1"/>
</dbReference>
<sequence length="364" mass="38209">MQRRLQVGIIGASADRGWARDSHIPAVQKLQGLELRAVASGSQAKSDAAAQAFGARAAYADSGELIHDPGIDIVSICVKVPDHRDLVLSAIKAGKHIYCEWPLGKNLGETEELAAAATAAGLHVAIGLQTRCNPELRQARSLLESGTIGTVLSARVISSTIAFGKTTGAPMAFSEDPANGVTLVTIQGAHTVDAAIAVLGGLDCASALTSTQYPHIEVGDPPTPYQRITPDHILVQAQLKKAGVLAIEVAGGRPADQVPFSFQITGTNGEVELRGGAIRGFQSGTLQLILNGEQQTVDEGELSSMPDIVLNVAGVYAGLRDDINSGTYNIPDFQHAIRLHRLIDDLSLSATGGVRKSANDWPVR</sequence>
<comment type="caution">
    <text evidence="4">The sequence shown here is derived from an EMBL/GenBank/DDBJ whole genome shotgun (WGS) entry which is preliminary data.</text>
</comment>